<evidence type="ECO:0000256" key="1">
    <source>
        <dbReference type="SAM" id="Phobius"/>
    </source>
</evidence>
<keyword evidence="1" id="KW-1133">Transmembrane helix</keyword>
<gene>
    <name evidence="2" type="ORF">IQ241_21130</name>
</gene>
<dbReference type="RefSeq" id="WP_193911043.1">
    <property type="nucleotide sequence ID" value="NZ_JADEXG010000067.1"/>
</dbReference>
<reference evidence="2" key="1">
    <citation type="submission" date="2020-10" db="EMBL/GenBank/DDBJ databases">
        <authorList>
            <person name="Castelo-Branco R."/>
            <person name="Eusebio N."/>
            <person name="Adriana R."/>
            <person name="Vieira A."/>
            <person name="Brugerolle De Fraissinette N."/>
            <person name="Rezende De Castro R."/>
            <person name="Schneider M.P."/>
            <person name="Vasconcelos V."/>
            <person name="Leao P.N."/>
        </authorList>
    </citation>
    <scope>NUCLEOTIDE SEQUENCE</scope>
    <source>
        <strain evidence="2">LEGE 07310</strain>
    </source>
</reference>
<organism evidence="2 3">
    <name type="scientific">Vasconcelosia minhoensis LEGE 07310</name>
    <dbReference type="NCBI Taxonomy" id="915328"/>
    <lineage>
        <taxon>Bacteria</taxon>
        <taxon>Bacillati</taxon>
        <taxon>Cyanobacteriota</taxon>
        <taxon>Cyanophyceae</taxon>
        <taxon>Nodosilineales</taxon>
        <taxon>Cymatolegaceae</taxon>
        <taxon>Vasconcelosia</taxon>
        <taxon>Vasconcelosia minhoensis</taxon>
    </lineage>
</organism>
<protein>
    <submittedName>
        <fullName evidence="2">Uncharacterized protein</fullName>
    </submittedName>
</protein>
<proteinExistence type="predicted"/>
<accession>A0A8J7AUV6</accession>
<keyword evidence="1" id="KW-0812">Transmembrane</keyword>
<keyword evidence="3" id="KW-1185">Reference proteome</keyword>
<evidence type="ECO:0000313" key="3">
    <source>
        <dbReference type="Proteomes" id="UP000636505"/>
    </source>
</evidence>
<keyword evidence="1" id="KW-0472">Membrane</keyword>
<comment type="caution">
    <text evidence="2">The sequence shown here is derived from an EMBL/GenBank/DDBJ whole genome shotgun (WGS) entry which is preliminary data.</text>
</comment>
<dbReference type="Proteomes" id="UP000636505">
    <property type="component" value="Unassembled WGS sequence"/>
</dbReference>
<dbReference type="EMBL" id="JADEXG010000067">
    <property type="protein sequence ID" value="MBE9079764.1"/>
    <property type="molecule type" value="Genomic_DNA"/>
</dbReference>
<evidence type="ECO:0000313" key="2">
    <source>
        <dbReference type="EMBL" id="MBE9079764.1"/>
    </source>
</evidence>
<name>A0A8J7AUV6_9CYAN</name>
<feature type="transmembrane region" description="Helical" evidence="1">
    <location>
        <begin position="32"/>
        <end position="52"/>
    </location>
</feature>
<sequence length="88" mass="9544">MAILISAIVIGLVAWALRLMEKAVENQEFSLMLAGFLVASSAAAMISVYFLIGNYMVFIAHASTPEYSEAVTFEGEQILPVWVSQSEG</sequence>
<dbReference type="AlphaFoldDB" id="A0A8J7AUV6"/>